<feature type="coiled-coil region" evidence="1">
    <location>
        <begin position="72"/>
        <end position="99"/>
    </location>
</feature>
<feature type="chain" id="PRO_5046439090" evidence="3">
    <location>
        <begin position="24"/>
        <end position="237"/>
    </location>
</feature>
<sequence length="237" mass="26324">MFATVRVAILAPLLAALAAPVLAEGVYTCTDAKGRHLTADRPILECIDREQVELSSGGVRRRIGPSLTAAERAAEEEKVRRLEEDRSRQAEERKREKALLTRYPNRAVHDKERAEALTMVDSVTAAALVRTRELQVQRKYLDGEVEFYKINPSRTPPKLKRQIEDVDKQLDAQRRFVASQEVEKVRVNARFDEELSRLKLLWAQQQGAAAASAAAPVPTTVARAASASRPASSSATR</sequence>
<evidence type="ECO:0000313" key="6">
    <source>
        <dbReference type="Proteomes" id="UP001596037"/>
    </source>
</evidence>
<name>A0ABW0NA77_9BURK</name>
<evidence type="ECO:0000313" key="5">
    <source>
        <dbReference type="EMBL" id="MFC5497181.1"/>
    </source>
</evidence>
<comment type="caution">
    <text evidence="5">The sequence shown here is derived from an EMBL/GenBank/DDBJ whole genome shotgun (WGS) entry which is preliminary data.</text>
</comment>
<feature type="domain" description="DUF4124" evidence="4">
    <location>
        <begin position="13"/>
        <end position="52"/>
    </location>
</feature>
<evidence type="ECO:0000259" key="4">
    <source>
        <dbReference type="Pfam" id="PF13511"/>
    </source>
</evidence>
<feature type="signal peptide" evidence="3">
    <location>
        <begin position="1"/>
        <end position="23"/>
    </location>
</feature>
<protein>
    <submittedName>
        <fullName evidence="5">DUF4124 domain-containing protein</fullName>
    </submittedName>
</protein>
<organism evidence="5 6">
    <name type="scientific">Caenimonas terrae</name>
    <dbReference type="NCBI Taxonomy" id="696074"/>
    <lineage>
        <taxon>Bacteria</taxon>
        <taxon>Pseudomonadati</taxon>
        <taxon>Pseudomonadota</taxon>
        <taxon>Betaproteobacteria</taxon>
        <taxon>Burkholderiales</taxon>
        <taxon>Comamonadaceae</taxon>
        <taxon>Caenimonas</taxon>
    </lineage>
</organism>
<dbReference type="Proteomes" id="UP001596037">
    <property type="component" value="Unassembled WGS sequence"/>
</dbReference>
<evidence type="ECO:0000256" key="3">
    <source>
        <dbReference type="SAM" id="SignalP"/>
    </source>
</evidence>
<feature type="region of interest" description="Disordered" evidence="2">
    <location>
        <begin position="210"/>
        <end position="237"/>
    </location>
</feature>
<keyword evidence="6" id="KW-1185">Reference proteome</keyword>
<accession>A0ABW0NA77</accession>
<evidence type="ECO:0000256" key="2">
    <source>
        <dbReference type="SAM" id="MobiDB-lite"/>
    </source>
</evidence>
<keyword evidence="1" id="KW-0175">Coiled coil</keyword>
<dbReference type="Pfam" id="PF13511">
    <property type="entry name" value="DUF4124"/>
    <property type="match status" value="1"/>
</dbReference>
<gene>
    <name evidence="5" type="ORF">ACFPOE_06520</name>
</gene>
<evidence type="ECO:0000256" key="1">
    <source>
        <dbReference type="SAM" id="Coils"/>
    </source>
</evidence>
<dbReference type="RefSeq" id="WP_376849203.1">
    <property type="nucleotide sequence ID" value="NZ_JBHSMF010000005.1"/>
</dbReference>
<dbReference type="EMBL" id="JBHSMF010000005">
    <property type="protein sequence ID" value="MFC5497181.1"/>
    <property type="molecule type" value="Genomic_DNA"/>
</dbReference>
<dbReference type="InterPro" id="IPR025392">
    <property type="entry name" value="DUF4124"/>
</dbReference>
<reference evidence="6" key="1">
    <citation type="journal article" date="2019" name="Int. J. Syst. Evol. Microbiol.">
        <title>The Global Catalogue of Microorganisms (GCM) 10K type strain sequencing project: providing services to taxonomists for standard genome sequencing and annotation.</title>
        <authorList>
            <consortium name="The Broad Institute Genomics Platform"/>
            <consortium name="The Broad Institute Genome Sequencing Center for Infectious Disease"/>
            <person name="Wu L."/>
            <person name="Ma J."/>
        </authorList>
    </citation>
    <scope>NUCLEOTIDE SEQUENCE [LARGE SCALE GENOMIC DNA]</scope>
    <source>
        <strain evidence="6">CCUG 57401</strain>
    </source>
</reference>
<proteinExistence type="predicted"/>
<keyword evidence="3" id="KW-0732">Signal</keyword>